<keyword evidence="4 7" id="KW-0560">Oxidoreductase</keyword>
<dbReference type="Pfam" id="PF02866">
    <property type="entry name" value="Ldh_1_C"/>
    <property type="match status" value="1"/>
</dbReference>
<dbReference type="InterPro" id="IPR011304">
    <property type="entry name" value="L-lactate_DH"/>
</dbReference>
<feature type="modified residue" description="Phosphotyrosine" evidence="7">
    <location>
        <position position="225"/>
    </location>
</feature>
<dbReference type="NCBIfam" id="TIGR01771">
    <property type="entry name" value="L-LDH-NAD"/>
    <property type="match status" value="1"/>
</dbReference>
<feature type="domain" description="Lactate/malate dehydrogenase N-terminal" evidence="10">
    <location>
        <begin position="8"/>
        <end position="145"/>
    </location>
</feature>
<feature type="binding site" evidence="9">
    <location>
        <begin position="13"/>
        <end position="18"/>
    </location>
    <ligand>
        <name>NAD(+)</name>
        <dbReference type="ChEBI" id="CHEBI:57540"/>
    </ligand>
</feature>
<evidence type="ECO:0000256" key="8">
    <source>
        <dbReference type="PIRSR" id="PIRSR000102-1"/>
    </source>
</evidence>
<feature type="binding site" evidence="7">
    <location>
        <position position="157"/>
    </location>
    <ligand>
        <name>beta-D-fructose 1,6-bisphosphate</name>
        <dbReference type="ChEBI" id="CHEBI:32966"/>
        <note>allosteric activator</note>
    </ligand>
</feature>
<keyword evidence="7" id="KW-0021">Allosteric enzyme</keyword>
<dbReference type="InterPro" id="IPR022383">
    <property type="entry name" value="Lactate/malate_DH_C"/>
</dbReference>
<evidence type="ECO:0000256" key="6">
    <source>
        <dbReference type="ARBA" id="ARBA00049258"/>
    </source>
</evidence>
<dbReference type="InterPro" id="IPR018177">
    <property type="entry name" value="L-lactate_DH_AS"/>
</dbReference>
<dbReference type="PROSITE" id="PS00064">
    <property type="entry name" value="L_LDH"/>
    <property type="match status" value="1"/>
</dbReference>
<dbReference type="PIRSF" id="PIRSF000102">
    <property type="entry name" value="Lac_mal_DH"/>
    <property type="match status" value="1"/>
</dbReference>
<gene>
    <name evidence="7" type="primary">ldh</name>
    <name evidence="12" type="ORF">C1706_11365</name>
</gene>
<dbReference type="OrthoDB" id="9802969at2"/>
<feature type="binding site" evidence="7">
    <location>
        <position position="92"/>
    </location>
    <ligand>
        <name>substrate</name>
    </ligand>
</feature>
<feature type="binding site" evidence="7">
    <location>
        <position position="172"/>
    </location>
    <ligand>
        <name>beta-D-fructose 1,6-bisphosphate</name>
        <dbReference type="ChEBI" id="CHEBI:32966"/>
        <note>allosteric activator</note>
    </ligand>
</feature>
<dbReference type="PRINTS" id="PR00086">
    <property type="entry name" value="LLDHDRGNASE"/>
</dbReference>
<comment type="function">
    <text evidence="7">Catalyzes the conversion of lactate to pyruvate.</text>
</comment>
<comment type="pathway">
    <text evidence="1 7">Fermentation; pyruvate fermentation to lactate; (S)-lactate from pyruvate: step 1/1.</text>
</comment>
<dbReference type="HAMAP" id="MF_00488">
    <property type="entry name" value="Lactate_dehydrog"/>
    <property type="match status" value="1"/>
</dbReference>
<dbReference type="Gene3D" id="3.40.50.720">
    <property type="entry name" value="NAD(P)-binding Rossmann-like Domain"/>
    <property type="match status" value="1"/>
</dbReference>
<dbReference type="GO" id="GO:0004459">
    <property type="term" value="F:L-lactate dehydrogenase (NAD+) activity"/>
    <property type="evidence" value="ECO:0007669"/>
    <property type="project" value="UniProtKB-UniRule"/>
</dbReference>
<comment type="catalytic activity">
    <reaction evidence="6 7">
        <text>(S)-lactate + NAD(+) = pyruvate + NADH + H(+)</text>
        <dbReference type="Rhea" id="RHEA:23444"/>
        <dbReference type="ChEBI" id="CHEBI:15361"/>
        <dbReference type="ChEBI" id="CHEBI:15378"/>
        <dbReference type="ChEBI" id="CHEBI:16651"/>
        <dbReference type="ChEBI" id="CHEBI:57540"/>
        <dbReference type="ChEBI" id="CHEBI:57945"/>
        <dbReference type="EC" id="1.1.1.27"/>
    </reaction>
</comment>
<feature type="binding site" evidence="7 9">
    <location>
        <begin position="122"/>
        <end position="124"/>
    </location>
    <ligand>
        <name>NAD(+)</name>
        <dbReference type="ChEBI" id="CHEBI:57540"/>
    </ligand>
</feature>
<evidence type="ECO:0000256" key="4">
    <source>
        <dbReference type="ARBA" id="ARBA00023002"/>
    </source>
</evidence>
<feature type="domain" description="Lactate/malate dehydrogenase C-terminal" evidence="11">
    <location>
        <begin position="149"/>
        <end position="309"/>
    </location>
</feature>
<feature type="binding site" evidence="7">
    <location>
        <position position="43"/>
    </location>
    <ligand>
        <name>NAD(+)</name>
        <dbReference type="ChEBI" id="CHEBI:57540"/>
    </ligand>
</feature>
<dbReference type="Proteomes" id="UP000290624">
    <property type="component" value="Unassembled WGS sequence"/>
</dbReference>
<dbReference type="GO" id="GO:0006089">
    <property type="term" value="P:lactate metabolic process"/>
    <property type="evidence" value="ECO:0007669"/>
    <property type="project" value="TreeGrafter"/>
</dbReference>
<feature type="binding site" evidence="9">
    <location>
        <position position="99"/>
    </location>
    <ligand>
        <name>NAD(+)</name>
        <dbReference type="ChEBI" id="CHEBI:57540"/>
    </ligand>
</feature>
<evidence type="ECO:0000256" key="2">
    <source>
        <dbReference type="ARBA" id="ARBA00006054"/>
    </source>
</evidence>
<keyword evidence="13" id="KW-1185">Reference proteome</keyword>
<dbReference type="GO" id="GO:0006096">
    <property type="term" value="P:glycolytic process"/>
    <property type="evidence" value="ECO:0007669"/>
    <property type="project" value="UniProtKB-UniRule"/>
</dbReference>
<comment type="caution">
    <text evidence="7">Lacks conserved residue(s) required for the propagation of feature annotation.</text>
</comment>
<dbReference type="InterPro" id="IPR001557">
    <property type="entry name" value="L-lactate/malate_DH"/>
</dbReference>
<organism evidence="12 13">
    <name type="scientific">Propioniciclava flava</name>
    <dbReference type="NCBI Taxonomy" id="2072026"/>
    <lineage>
        <taxon>Bacteria</taxon>
        <taxon>Bacillati</taxon>
        <taxon>Actinomycetota</taxon>
        <taxon>Actinomycetes</taxon>
        <taxon>Propionibacteriales</taxon>
        <taxon>Propionibacteriaceae</taxon>
        <taxon>Propioniciclava</taxon>
    </lineage>
</organism>
<feature type="binding site" evidence="7">
    <location>
        <begin position="152"/>
        <end position="155"/>
    </location>
    <ligand>
        <name>substrate</name>
    </ligand>
</feature>
<comment type="subcellular location">
    <subcellularLocation>
        <location evidence="7">Cytoplasm</location>
    </subcellularLocation>
</comment>
<dbReference type="EC" id="1.1.1.27" evidence="3 7"/>
<comment type="activity regulation">
    <text evidence="7">Allosterically activated by fructose 1,6-bisphosphate (FBP).</text>
</comment>
<name>A0A4Q2EET1_9ACTN</name>
<dbReference type="UniPathway" id="UPA00554">
    <property type="reaction ID" value="UER00611"/>
</dbReference>
<feature type="binding site" evidence="7">
    <location>
        <begin position="83"/>
        <end position="84"/>
    </location>
    <ligand>
        <name>NAD(+)</name>
        <dbReference type="ChEBI" id="CHEBI:57540"/>
    </ligand>
</feature>
<evidence type="ECO:0000256" key="9">
    <source>
        <dbReference type="PIRSR" id="PIRSR000102-3"/>
    </source>
</evidence>
<evidence type="ECO:0000313" key="12">
    <source>
        <dbReference type="EMBL" id="RXW31473.1"/>
    </source>
</evidence>
<proteinExistence type="inferred from homology"/>
<dbReference type="EMBL" id="PPCV01000008">
    <property type="protein sequence ID" value="RXW31473.1"/>
    <property type="molecule type" value="Genomic_DNA"/>
</dbReference>
<evidence type="ECO:0000256" key="3">
    <source>
        <dbReference type="ARBA" id="ARBA00012967"/>
    </source>
</evidence>
<dbReference type="PANTHER" id="PTHR43128">
    <property type="entry name" value="L-2-HYDROXYCARBOXYLATE DEHYDROGENASE (NAD(P)(+))"/>
    <property type="match status" value="1"/>
</dbReference>
<feature type="binding site" evidence="7">
    <location>
        <position position="17"/>
    </location>
    <ligand>
        <name>NAD(+)</name>
        <dbReference type="ChEBI" id="CHEBI:57540"/>
    </ligand>
</feature>
<comment type="subunit">
    <text evidence="7">Homotetramer.</text>
</comment>
<dbReference type="SUPFAM" id="SSF51735">
    <property type="entry name" value="NAD(P)-binding Rossmann-fold domains"/>
    <property type="match status" value="1"/>
</dbReference>
<dbReference type="SUPFAM" id="SSF56327">
    <property type="entry name" value="LDH C-terminal domain-like"/>
    <property type="match status" value="1"/>
</dbReference>
<evidence type="ECO:0000256" key="1">
    <source>
        <dbReference type="ARBA" id="ARBA00004843"/>
    </source>
</evidence>
<keyword evidence="7" id="KW-0963">Cytoplasm</keyword>
<dbReference type="InterPro" id="IPR015955">
    <property type="entry name" value="Lactate_DH/Glyco_Ohase_4_C"/>
</dbReference>
<dbReference type="AlphaFoldDB" id="A0A4Q2EET1"/>
<reference evidence="12 13" key="1">
    <citation type="submission" date="2018-01" db="EMBL/GenBank/DDBJ databases">
        <title>Lactibacter flavus gen. nov., sp. nov., a novel bacterium of the family Propionibacteriaceae isolated from raw milk and dairy products.</title>
        <authorList>
            <person name="Wenning M."/>
            <person name="Breitenwieser F."/>
            <person name="Huptas C."/>
            <person name="von Neubeck M."/>
            <person name="Busse H.-J."/>
            <person name="Scherer S."/>
        </authorList>
    </citation>
    <scope>NUCLEOTIDE SEQUENCE [LARGE SCALE GENOMIC DNA]</scope>
    <source>
        <strain evidence="12 13">VG341</strain>
    </source>
</reference>
<dbReference type="GO" id="GO:0005737">
    <property type="term" value="C:cytoplasm"/>
    <property type="evidence" value="ECO:0007669"/>
    <property type="project" value="UniProtKB-SubCell"/>
</dbReference>
<dbReference type="InterPro" id="IPR001236">
    <property type="entry name" value="Lactate/malate_DH_N"/>
</dbReference>
<feature type="binding site" evidence="7">
    <location>
        <position position="86"/>
    </location>
    <ligand>
        <name>substrate</name>
    </ligand>
</feature>
<protein>
    <recommendedName>
        <fullName evidence="3 7">L-lactate dehydrogenase</fullName>
        <shortName evidence="7">L-LDH</shortName>
        <ecNumber evidence="3 7">1.1.1.27</ecNumber>
    </recommendedName>
</protein>
<feature type="active site" description="Proton acceptor" evidence="7 8">
    <location>
        <position position="179"/>
    </location>
</feature>
<evidence type="ECO:0000256" key="7">
    <source>
        <dbReference type="HAMAP-Rule" id="MF_00488"/>
    </source>
</evidence>
<accession>A0A4Q2EET1</accession>
<dbReference type="Pfam" id="PF00056">
    <property type="entry name" value="Ldh_1_N"/>
    <property type="match status" value="1"/>
</dbReference>
<evidence type="ECO:0000313" key="13">
    <source>
        <dbReference type="Proteomes" id="UP000290624"/>
    </source>
</evidence>
<comment type="similarity">
    <text evidence="2 7">Belongs to the LDH/MDH superfamily. LDH family.</text>
</comment>
<sequence length="317" mass="33406">MTAIENSKLTVVGAGSVGTSIAYASLIRGAARRIALYDIAAEKVEAEVLDLAHGTQFVGDTDLSGGSDLSVAEGSQVVVITAGAKQRPGQSRLDLAATNARIISDLMPKLVQAAPDAIFVIVTNPCDVLTVIAQEVSGLPLERVFASGTMLDTSRLRWALGQRVGVSTSSVHASIVGEHGDSEFPLWSSATIGNVPLLDWRDPERPALTRDELDQIAFNVRNAAYRVIKGKGATNYAVGLSTTRVVEAIVGDQRAVLPVSCVLDDFRGVSGVALSVPSIVDASGAVPIKQTRFDEEEWASFEASALQMRTVAADLGY</sequence>
<dbReference type="InterPro" id="IPR036291">
    <property type="entry name" value="NAD(P)-bd_dom_sf"/>
</dbReference>
<feature type="binding site" evidence="7">
    <location>
        <position position="234"/>
    </location>
    <ligand>
        <name>substrate</name>
    </ligand>
</feature>
<feature type="binding site" evidence="7">
    <location>
        <position position="147"/>
    </location>
    <ligand>
        <name>NAD(+)</name>
        <dbReference type="ChEBI" id="CHEBI:57540"/>
    </ligand>
</feature>
<dbReference type="PANTHER" id="PTHR43128:SF16">
    <property type="entry name" value="L-LACTATE DEHYDROGENASE"/>
    <property type="match status" value="1"/>
</dbReference>
<comment type="caution">
    <text evidence="12">The sequence shown here is derived from an EMBL/GenBank/DDBJ whole genome shotgun (WGS) entry which is preliminary data.</text>
</comment>
<feature type="binding site" evidence="7 9">
    <location>
        <position position="38"/>
    </location>
    <ligand>
        <name>NAD(+)</name>
        <dbReference type="ChEBI" id="CHEBI:57540"/>
    </ligand>
</feature>
<dbReference type="Gene3D" id="3.90.110.10">
    <property type="entry name" value="Lactate dehydrogenase/glycoside hydrolase, family 4, C-terminal"/>
    <property type="match status" value="1"/>
</dbReference>
<evidence type="ECO:0000256" key="5">
    <source>
        <dbReference type="ARBA" id="ARBA00023027"/>
    </source>
</evidence>
<keyword evidence="5 7" id="KW-0520">NAD</keyword>
<dbReference type="RefSeq" id="WP_129459358.1">
    <property type="nucleotide sequence ID" value="NZ_PPCV01000008.1"/>
</dbReference>
<evidence type="ECO:0000259" key="11">
    <source>
        <dbReference type="Pfam" id="PF02866"/>
    </source>
</evidence>
<feature type="binding site" evidence="7">
    <location>
        <begin position="124"/>
        <end position="127"/>
    </location>
    <ligand>
        <name>substrate</name>
    </ligand>
</feature>
<evidence type="ECO:0000259" key="10">
    <source>
        <dbReference type="Pfam" id="PF00056"/>
    </source>
</evidence>
<keyword evidence="7" id="KW-0597">Phosphoprotein</keyword>